<evidence type="ECO:0000313" key="3">
    <source>
        <dbReference type="EMBL" id="CAA9270597.1"/>
    </source>
</evidence>
<dbReference type="AlphaFoldDB" id="A0A6J4J7L2"/>
<gene>
    <name evidence="3" type="ORF">AVDCRST_MAG54-2975</name>
</gene>
<accession>A0A6J4J7L2</accession>
<dbReference type="EMBL" id="CADCTH010000374">
    <property type="protein sequence ID" value="CAA9270597.1"/>
    <property type="molecule type" value="Genomic_DNA"/>
</dbReference>
<feature type="domain" description="Amidase" evidence="2">
    <location>
        <begin position="28"/>
        <end position="473"/>
    </location>
</feature>
<dbReference type="InterPro" id="IPR000120">
    <property type="entry name" value="Amidase"/>
</dbReference>
<dbReference type="InterPro" id="IPR023631">
    <property type="entry name" value="Amidase_dom"/>
</dbReference>
<dbReference type="Gene3D" id="3.90.1300.10">
    <property type="entry name" value="Amidase signature (AS) domain"/>
    <property type="match status" value="1"/>
</dbReference>
<reference evidence="3" key="1">
    <citation type="submission" date="2020-02" db="EMBL/GenBank/DDBJ databases">
        <authorList>
            <person name="Meier V. D."/>
        </authorList>
    </citation>
    <scope>NUCLEOTIDE SEQUENCE</scope>
    <source>
        <strain evidence="3">AVDCRST_MAG54</strain>
    </source>
</reference>
<comment type="similarity">
    <text evidence="1">Belongs to the amidase family.</text>
</comment>
<evidence type="ECO:0000256" key="1">
    <source>
        <dbReference type="ARBA" id="ARBA00009199"/>
    </source>
</evidence>
<dbReference type="Pfam" id="PF01425">
    <property type="entry name" value="Amidase"/>
    <property type="match status" value="1"/>
</dbReference>
<dbReference type="InterPro" id="IPR036928">
    <property type="entry name" value="AS_sf"/>
</dbReference>
<sequence>MDESAYLEHDGVGLARLVAAGEVTARELLDAARLRAQAVDPAVNALCHWLDDHADERVGQPLTGPFAGVPFLLKDLHQHLAGQPTSDGCRALVGRRADVTSTVVQRWLDAGLVVFGKTNTPEFGAKGVTEPTAFGPTRNPWALDRTPGGSSGGSAAAVAAGIVPVAAASDGGGSIRIPAACCGLVGLKPGRGLVPFGPHESEPLDGLATHGVVSRTVRDTAAMLDAVIGSDDMSPYASAAPERSLLAQLDEAPGPLRIGYTTHCALRDQPHPEAVLAVERAAQLLTDLGHRVEEVRPPHDDRQLGKDFLTIWFVHQAIEVDQVARETGAGDEGFELDTRMMAALGRSFSAVELQAAQERRRDHVAALAALHTDHDLLLTPTLGEPPIRIGALDTPAALQAVTAGLLRTRTAGLLRRTGIVDQVVQRNLAWVPYTQLANITGRPAISLPLHRTAEGLPMGVQFVGRLRSEGLLLRLARQLEDAAPWAQHLPRASMSGTAPTAVPTGGA</sequence>
<dbReference type="GO" id="GO:0003824">
    <property type="term" value="F:catalytic activity"/>
    <property type="evidence" value="ECO:0007669"/>
    <property type="project" value="InterPro"/>
</dbReference>
<organism evidence="3">
    <name type="scientific">uncultured Actinomycetospora sp</name>
    <dbReference type="NCBI Taxonomy" id="1135996"/>
    <lineage>
        <taxon>Bacteria</taxon>
        <taxon>Bacillati</taxon>
        <taxon>Actinomycetota</taxon>
        <taxon>Actinomycetes</taxon>
        <taxon>Pseudonocardiales</taxon>
        <taxon>Pseudonocardiaceae</taxon>
        <taxon>Actinomycetospora</taxon>
        <taxon>environmental samples</taxon>
    </lineage>
</organism>
<dbReference type="SUPFAM" id="SSF75304">
    <property type="entry name" value="Amidase signature (AS) enzymes"/>
    <property type="match status" value="1"/>
</dbReference>
<dbReference type="PANTHER" id="PTHR11895:SF7">
    <property type="entry name" value="GLUTAMYL-TRNA(GLN) AMIDOTRANSFERASE SUBUNIT A, MITOCHONDRIAL"/>
    <property type="match status" value="1"/>
</dbReference>
<dbReference type="PROSITE" id="PS00571">
    <property type="entry name" value="AMIDASES"/>
    <property type="match status" value="1"/>
</dbReference>
<evidence type="ECO:0000259" key="2">
    <source>
        <dbReference type="Pfam" id="PF01425"/>
    </source>
</evidence>
<protein>
    <submittedName>
        <fullName evidence="3">Amidase MSMEG_6673</fullName>
    </submittedName>
</protein>
<dbReference type="PANTHER" id="PTHR11895">
    <property type="entry name" value="TRANSAMIDASE"/>
    <property type="match status" value="1"/>
</dbReference>
<proteinExistence type="inferred from homology"/>
<name>A0A6J4J7L2_9PSEU</name>
<dbReference type="InterPro" id="IPR020556">
    <property type="entry name" value="Amidase_CS"/>
</dbReference>